<feature type="transmembrane region" description="Helical" evidence="5">
    <location>
        <begin position="24"/>
        <end position="47"/>
    </location>
</feature>
<reference evidence="7 8" key="1">
    <citation type="submission" date="2019-12" db="EMBL/GenBank/DDBJ databases">
        <title>Nesterenkonia muleiensis sp. nov., a novel actinobacterium isolated from sap of Populus euphratica.</title>
        <authorList>
            <person name="Wang R."/>
        </authorList>
    </citation>
    <scope>NUCLEOTIDE SEQUENCE [LARGE SCALE GENOMIC DNA]</scope>
    <source>
        <strain evidence="7 8">F10</strain>
    </source>
</reference>
<dbReference type="AlphaFoldDB" id="A0A7K1UG01"/>
<gene>
    <name evidence="7" type="ORF">GNZ21_02930</name>
</gene>
<keyword evidence="2 5" id="KW-0812">Transmembrane</keyword>
<evidence type="ECO:0000259" key="6">
    <source>
        <dbReference type="Pfam" id="PF01061"/>
    </source>
</evidence>
<evidence type="ECO:0000256" key="5">
    <source>
        <dbReference type="SAM" id="Phobius"/>
    </source>
</evidence>
<dbReference type="Proteomes" id="UP000460157">
    <property type="component" value="Unassembled WGS sequence"/>
</dbReference>
<evidence type="ECO:0000256" key="4">
    <source>
        <dbReference type="ARBA" id="ARBA00023136"/>
    </source>
</evidence>
<dbReference type="InterPro" id="IPR013525">
    <property type="entry name" value="ABC2_TM"/>
</dbReference>
<comment type="caution">
    <text evidence="7">The sequence shown here is derived from an EMBL/GenBank/DDBJ whole genome shotgun (WGS) entry which is preliminary data.</text>
</comment>
<keyword evidence="8" id="KW-1185">Reference proteome</keyword>
<feature type="transmembrane region" description="Helical" evidence="5">
    <location>
        <begin position="54"/>
        <end position="76"/>
    </location>
</feature>
<dbReference type="OrthoDB" id="4239003at2"/>
<protein>
    <submittedName>
        <fullName evidence="7">ABC transporter permease</fullName>
    </submittedName>
</protein>
<dbReference type="EMBL" id="WRPM01000022">
    <property type="protein sequence ID" value="MVT25324.1"/>
    <property type="molecule type" value="Genomic_DNA"/>
</dbReference>
<dbReference type="RefSeq" id="WP_157321189.1">
    <property type="nucleotide sequence ID" value="NZ_BMFX01000022.1"/>
</dbReference>
<evidence type="ECO:0000256" key="3">
    <source>
        <dbReference type="ARBA" id="ARBA00022989"/>
    </source>
</evidence>
<evidence type="ECO:0000313" key="7">
    <source>
        <dbReference type="EMBL" id="MVT25324.1"/>
    </source>
</evidence>
<dbReference type="Pfam" id="PF01061">
    <property type="entry name" value="ABC2_membrane"/>
    <property type="match status" value="1"/>
</dbReference>
<keyword evidence="4 5" id="KW-0472">Membrane</keyword>
<sequence length="261" mass="27021">MLSVITAASRVAWADMRALYSPVTWTFGWLGRILAQVIFFALIGLLLEDPDAVVFLFIGQAVMVTVVEVFFTVASTTWEKKAGTLPLILASPAALWAVLFGRSLQWVPSGVATASAALFVLGPALGIGWSIGAAVLAVPVLILVSLSMYAVALTLAAAALRTPGWRNVLGNVGHLGIMLGCGVVVPVTAWPAGVQLLVQAVPLTHGLEVIRALHTSGPSAELLAPVALLLTTGLGWAAVAAAAFSLFASVGRRDGSIAFSE</sequence>
<evidence type="ECO:0000313" key="8">
    <source>
        <dbReference type="Proteomes" id="UP000460157"/>
    </source>
</evidence>
<dbReference type="GO" id="GO:0016020">
    <property type="term" value="C:membrane"/>
    <property type="evidence" value="ECO:0007669"/>
    <property type="project" value="UniProtKB-SubCell"/>
</dbReference>
<feature type="transmembrane region" description="Helical" evidence="5">
    <location>
        <begin position="137"/>
        <end position="160"/>
    </location>
</feature>
<evidence type="ECO:0000256" key="1">
    <source>
        <dbReference type="ARBA" id="ARBA00004141"/>
    </source>
</evidence>
<organism evidence="7 8">
    <name type="scientific">Nesterenkonia alkaliphila</name>
    <dbReference type="NCBI Taxonomy" id="1463631"/>
    <lineage>
        <taxon>Bacteria</taxon>
        <taxon>Bacillati</taxon>
        <taxon>Actinomycetota</taxon>
        <taxon>Actinomycetes</taxon>
        <taxon>Micrococcales</taxon>
        <taxon>Micrococcaceae</taxon>
        <taxon>Nesterenkonia</taxon>
    </lineage>
</organism>
<comment type="subcellular location">
    <subcellularLocation>
        <location evidence="1">Membrane</location>
        <topology evidence="1">Multi-pass membrane protein</topology>
    </subcellularLocation>
</comment>
<feature type="transmembrane region" description="Helical" evidence="5">
    <location>
        <begin position="82"/>
        <end position="99"/>
    </location>
</feature>
<name>A0A7K1UG01_9MICC</name>
<evidence type="ECO:0000256" key="2">
    <source>
        <dbReference type="ARBA" id="ARBA00022692"/>
    </source>
</evidence>
<keyword evidence="3 5" id="KW-1133">Transmembrane helix</keyword>
<feature type="domain" description="ABC-2 type transporter transmembrane" evidence="6">
    <location>
        <begin position="25"/>
        <end position="212"/>
    </location>
</feature>
<dbReference type="GO" id="GO:0140359">
    <property type="term" value="F:ABC-type transporter activity"/>
    <property type="evidence" value="ECO:0007669"/>
    <property type="project" value="InterPro"/>
</dbReference>
<feature type="transmembrane region" description="Helical" evidence="5">
    <location>
        <begin position="111"/>
        <end position="131"/>
    </location>
</feature>
<dbReference type="PANTHER" id="PTHR43229">
    <property type="entry name" value="NODULATION PROTEIN J"/>
    <property type="match status" value="1"/>
</dbReference>
<proteinExistence type="predicted"/>
<feature type="transmembrane region" description="Helical" evidence="5">
    <location>
        <begin position="222"/>
        <end position="247"/>
    </location>
</feature>
<dbReference type="InterPro" id="IPR051784">
    <property type="entry name" value="Nod_factor_ABC_transporter"/>
</dbReference>
<accession>A0A7K1UG01</accession>
<feature type="transmembrane region" description="Helical" evidence="5">
    <location>
        <begin position="172"/>
        <end position="193"/>
    </location>
</feature>
<dbReference type="PANTHER" id="PTHR43229:SF3">
    <property type="entry name" value="ABC-TYPE MULTIDRUG TRANSPORT SYSTEM, PERMEASE COMPONENT"/>
    <property type="match status" value="1"/>
</dbReference>